<evidence type="ECO:0000313" key="2">
    <source>
        <dbReference type="Proteomes" id="UP000680116"/>
    </source>
</evidence>
<evidence type="ECO:0000313" key="1">
    <source>
        <dbReference type="EMBL" id="CAG4975397.1"/>
    </source>
</evidence>
<protein>
    <recommendedName>
        <fullName evidence="3">Cation transport regulator ChaB</fullName>
    </recommendedName>
</protein>
<organism evidence="1 2">
    <name type="scientific">Novilysobacter luteus</name>
    <dbReference type="NCBI Taxonomy" id="2822368"/>
    <lineage>
        <taxon>Bacteria</taxon>
        <taxon>Pseudomonadati</taxon>
        <taxon>Pseudomonadota</taxon>
        <taxon>Gammaproteobacteria</taxon>
        <taxon>Lysobacterales</taxon>
        <taxon>Lysobacteraceae</taxon>
        <taxon>Novilysobacter</taxon>
    </lineage>
</organism>
<dbReference type="Proteomes" id="UP000680116">
    <property type="component" value="Chromosome"/>
</dbReference>
<accession>A0ABN7QXH2</accession>
<reference evidence="1 2" key="1">
    <citation type="submission" date="2021-04" db="EMBL/GenBank/DDBJ databases">
        <authorList>
            <person name="Rodrigo-Torres L."/>
            <person name="Arahal R. D."/>
            <person name="Lucena T."/>
        </authorList>
    </citation>
    <scope>NUCLEOTIDE SEQUENCE [LARGE SCALE GENOMIC DNA]</scope>
    <source>
        <strain evidence="1 2">CECT 30171</strain>
    </source>
</reference>
<gene>
    <name evidence="1" type="ORF">LYB30171_01918</name>
</gene>
<sequence length="100" mass="12155">MARIPEQQYKDHFRNNYQTASYYNKERDWNDYEPAYQYGYNQYGQREGQRFEDVENDLERGWETTKANSRLAWNEAKEAVRDGWHHIERAMPGDADRDGR</sequence>
<name>A0ABN7QXH2_9GAMM</name>
<dbReference type="RefSeq" id="WP_215218469.1">
    <property type="nucleotide sequence ID" value="NZ_OU015430.1"/>
</dbReference>
<keyword evidence="2" id="KW-1185">Reference proteome</keyword>
<proteinExistence type="predicted"/>
<evidence type="ECO:0008006" key="3">
    <source>
        <dbReference type="Google" id="ProtNLM"/>
    </source>
</evidence>
<dbReference type="EMBL" id="OU015430">
    <property type="protein sequence ID" value="CAG4975397.1"/>
    <property type="molecule type" value="Genomic_DNA"/>
</dbReference>